<evidence type="ECO:0000256" key="6">
    <source>
        <dbReference type="RuleBase" id="RU363132"/>
    </source>
</evidence>
<feature type="region of interest" description="Disordered" evidence="7">
    <location>
        <begin position="301"/>
        <end position="328"/>
    </location>
</feature>
<feature type="transmembrane region" description="Helical" evidence="6">
    <location>
        <begin position="465"/>
        <end position="484"/>
    </location>
</feature>
<feature type="region of interest" description="Disordered" evidence="7">
    <location>
        <begin position="110"/>
        <end position="262"/>
    </location>
</feature>
<evidence type="ECO:0000256" key="4">
    <source>
        <dbReference type="ARBA" id="ARBA00022989"/>
    </source>
</evidence>
<dbReference type="EMBL" id="JARPOI010000013">
    <property type="protein sequence ID" value="KAJ9162976.1"/>
    <property type="molecule type" value="Genomic_DNA"/>
</dbReference>
<name>A0ABQ9LAH7_HEVBR</name>
<comment type="subcellular location">
    <subcellularLocation>
        <location evidence="1 6">Endoplasmic reticulum membrane</location>
        <topology evidence="1 6">Multi-pass membrane protein</topology>
    </subcellularLocation>
</comment>
<dbReference type="PANTHER" id="PTHR46626">
    <property type="entry name" value="RETICULON-LIKE PROTEIN B17"/>
    <property type="match status" value="1"/>
</dbReference>
<dbReference type="Pfam" id="PF02453">
    <property type="entry name" value="Reticulon"/>
    <property type="match status" value="1"/>
</dbReference>
<dbReference type="InterPro" id="IPR044647">
    <property type="entry name" value="RTNLB17/18/21"/>
</dbReference>
<accession>A0ABQ9LAH7</accession>
<proteinExistence type="predicted"/>
<feature type="domain" description="Reticulon" evidence="8">
    <location>
        <begin position="431"/>
        <end position="594"/>
    </location>
</feature>
<evidence type="ECO:0000313" key="9">
    <source>
        <dbReference type="EMBL" id="KAJ9162976.1"/>
    </source>
</evidence>
<keyword evidence="4 6" id="KW-1133">Transmembrane helix</keyword>
<feature type="transmembrane region" description="Helical" evidence="6">
    <location>
        <begin position="440"/>
        <end position="459"/>
    </location>
</feature>
<evidence type="ECO:0000256" key="7">
    <source>
        <dbReference type="SAM" id="MobiDB-lite"/>
    </source>
</evidence>
<evidence type="ECO:0000256" key="2">
    <source>
        <dbReference type="ARBA" id="ARBA00022692"/>
    </source>
</evidence>
<evidence type="ECO:0000313" key="10">
    <source>
        <dbReference type="Proteomes" id="UP001174677"/>
    </source>
</evidence>
<protein>
    <recommendedName>
        <fullName evidence="6">Reticulon-like protein</fullName>
    </recommendedName>
</protein>
<evidence type="ECO:0000256" key="1">
    <source>
        <dbReference type="ARBA" id="ARBA00004477"/>
    </source>
</evidence>
<sequence>METMDVSRRRAGAKSVVAGSVWETRMKLDEVKCGNGNKVVNGDGNPEETGTADASRRYLKRGQSGTTLASTAKRKSWKSDSTDGPIQAAKGKTEPPLLKNCEEQCKELSVSADGIRKSSIPARRGRSEGIKDLSVSVNGIDKSPIQSKKGRSEVNREIGVSADGNERSPVQIRKTRSDIKEVGESGAQLRKSKSDSVNAANRSGKDIVVDSGIERDSIQSRKVKSEPEKAVDEPQIKGSEDSVSRIEKSPPEIEEAGSEESCKDFGVCQDKVISSSEANGALIKSPPQLLVDNEDDHHDVVIDGDEKLDGDEDEEEMDEKMENEIEKKNLEVKEINIPEEKTKELETKASPEHEPKKIANEEQKPKKMATEDKRVYQFRNRTAPTSSTLNKQPPPLRRATIYQNLSKPTTIPVANEHSQSFPETHDKLQNLVDLVMWRDISRSAFVFGIGTFIIISSSYTKDINISFISVISYLGLVYLAAIFLSRSLIYRGAMCIEDTRHVLGEEEAIWLLKLILPYLNECLLKIRALFSGDPATTMKLAVLLFVFARCGSSITIWKMAKLGFFGAFTVPKVCSSYSTQLTGYAKFWIRRFRDAWESCSHKKAVALAIFTLIWNLSSMVARVWAVFMMFVAVRYYQQSMKSYDWIEDDDDAVMEDEDDKNTQAPVEKVNKNKKEF</sequence>
<dbReference type="InterPro" id="IPR003388">
    <property type="entry name" value="Reticulon"/>
</dbReference>
<dbReference type="Proteomes" id="UP001174677">
    <property type="component" value="Chromosome 13"/>
</dbReference>
<feature type="region of interest" description="Disordered" evidence="7">
    <location>
        <begin position="656"/>
        <end position="676"/>
    </location>
</feature>
<feature type="compositionally biased region" description="Basic and acidic residues" evidence="7">
    <location>
        <begin position="203"/>
        <end position="251"/>
    </location>
</feature>
<feature type="compositionally biased region" description="Acidic residues" evidence="7">
    <location>
        <begin position="308"/>
        <end position="319"/>
    </location>
</feature>
<reference evidence="9" key="1">
    <citation type="journal article" date="2023" name="Plant Biotechnol. J.">
        <title>Chromosome-level wild Hevea brasiliensis genome provides new tools for genomic-assisted breeding and valuable loci to elevate rubber yield.</title>
        <authorList>
            <person name="Cheng H."/>
            <person name="Song X."/>
            <person name="Hu Y."/>
            <person name="Wu T."/>
            <person name="Yang Q."/>
            <person name="An Z."/>
            <person name="Feng S."/>
            <person name="Deng Z."/>
            <person name="Wu W."/>
            <person name="Zeng X."/>
            <person name="Tu M."/>
            <person name="Wang X."/>
            <person name="Huang H."/>
        </authorList>
    </citation>
    <scope>NUCLEOTIDE SEQUENCE</scope>
    <source>
        <strain evidence="9">MT/VB/25A 57/8</strain>
    </source>
</reference>
<evidence type="ECO:0000256" key="5">
    <source>
        <dbReference type="ARBA" id="ARBA00023136"/>
    </source>
</evidence>
<dbReference type="PROSITE" id="PS50845">
    <property type="entry name" value="RETICULON"/>
    <property type="match status" value="1"/>
</dbReference>
<keyword evidence="5 6" id="KW-0472">Membrane</keyword>
<keyword evidence="10" id="KW-1185">Reference proteome</keyword>
<organism evidence="9 10">
    <name type="scientific">Hevea brasiliensis</name>
    <name type="common">Para rubber tree</name>
    <name type="synonym">Siphonia brasiliensis</name>
    <dbReference type="NCBI Taxonomy" id="3981"/>
    <lineage>
        <taxon>Eukaryota</taxon>
        <taxon>Viridiplantae</taxon>
        <taxon>Streptophyta</taxon>
        <taxon>Embryophyta</taxon>
        <taxon>Tracheophyta</taxon>
        <taxon>Spermatophyta</taxon>
        <taxon>Magnoliopsida</taxon>
        <taxon>eudicotyledons</taxon>
        <taxon>Gunneridae</taxon>
        <taxon>Pentapetalae</taxon>
        <taxon>rosids</taxon>
        <taxon>fabids</taxon>
        <taxon>Malpighiales</taxon>
        <taxon>Euphorbiaceae</taxon>
        <taxon>Crotonoideae</taxon>
        <taxon>Micrandreae</taxon>
        <taxon>Hevea</taxon>
    </lineage>
</organism>
<dbReference type="PANTHER" id="PTHR46626:SF1">
    <property type="entry name" value="RETICULON-LIKE PROTEIN B21"/>
    <property type="match status" value="1"/>
</dbReference>
<feature type="region of interest" description="Disordered" evidence="7">
    <location>
        <begin position="36"/>
        <end position="98"/>
    </location>
</feature>
<evidence type="ECO:0000259" key="8">
    <source>
        <dbReference type="PROSITE" id="PS50845"/>
    </source>
</evidence>
<feature type="region of interest" description="Disordered" evidence="7">
    <location>
        <begin position="344"/>
        <end position="369"/>
    </location>
</feature>
<keyword evidence="2 6" id="KW-0812">Transmembrane</keyword>
<feature type="transmembrane region" description="Helical" evidence="6">
    <location>
        <begin position="604"/>
        <end position="633"/>
    </location>
</feature>
<comment type="caution">
    <text evidence="9">The sequence shown here is derived from an EMBL/GenBank/DDBJ whole genome shotgun (WGS) entry which is preliminary data.</text>
</comment>
<keyword evidence="3 6" id="KW-0256">Endoplasmic reticulum</keyword>
<gene>
    <name evidence="9" type="ORF">P3X46_022702</name>
</gene>
<evidence type="ECO:0000256" key="3">
    <source>
        <dbReference type="ARBA" id="ARBA00022824"/>
    </source>
</evidence>